<feature type="compositionally biased region" description="Acidic residues" evidence="1">
    <location>
        <begin position="534"/>
        <end position="549"/>
    </location>
</feature>
<evidence type="ECO:0000313" key="2">
    <source>
        <dbReference type="EMBL" id="KAH8103859.1"/>
    </source>
</evidence>
<evidence type="ECO:0000313" key="3">
    <source>
        <dbReference type="Proteomes" id="UP000813824"/>
    </source>
</evidence>
<feature type="region of interest" description="Disordered" evidence="1">
    <location>
        <begin position="526"/>
        <end position="559"/>
    </location>
</feature>
<dbReference type="OrthoDB" id="3258555at2759"/>
<comment type="caution">
    <text evidence="2">The sequence shown here is derived from an EMBL/GenBank/DDBJ whole genome shotgun (WGS) entry which is preliminary data.</text>
</comment>
<dbReference type="Proteomes" id="UP000813824">
    <property type="component" value="Unassembled WGS sequence"/>
</dbReference>
<proteinExistence type="predicted"/>
<reference evidence="2" key="1">
    <citation type="journal article" date="2021" name="New Phytol.">
        <title>Evolutionary innovations through gain and loss of genes in the ectomycorrhizal Boletales.</title>
        <authorList>
            <person name="Wu G."/>
            <person name="Miyauchi S."/>
            <person name="Morin E."/>
            <person name="Kuo A."/>
            <person name="Drula E."/>
            <person name="Varga T."/>
            <person name="Kohler A."/>
            <person name="Feng B."/>
            <person name="Cao Y."/>
            <person name="Lipzen A."/>
            <person name="Daum C."/>
            <person name="Hundley H."/>
            <person name="Pangilinan J."/>
            <person name="Johnson J."/>
            <person name="Barry K."/>
            <person name="LaButti K."/>
            <person name="Ng V."/>
            <person name="Ahrendt S."/>
            <person name="Min B."/>
            <person name="Choi I.G."/>
            <person name="Park H."/>
            <person name="Plett J.M."/>
            <person name="Magnuson J."/>
            <person name="Spatafora J.W."/>
            <person name="Nagy L.G."/>
            <person name="Henrissat B."/>
            <person name="Grigoriev I.V."/>
            <person name="Yang Z.L."/>
            <person name="Xu J."/>
            <person name="Martin F.M."/>
        </authorList>
    </citation>
    <scope>NUCLEOTIDE SEQUENCE</scope>
    <source>
        <strain evidence="2">KKN 215</strain>
    </source>
</reference>
<protein>
    <submittedName>
        <fullName evidence="2">Uncharacterized protein</fullName>
    </submittedName>
</protein>
<dbReference type="EMBL" id="JAEVFJ010000006">
    <property type="protein sequence ID" value="KAH8103859.1"/>
    <property type="molecule type" value="Genomic_DNA"/>
</dbReference>
<accession>A0A8K0UUR3</accession>
<keyword evidence="3" id="KW-1185">Reference proteome</keyword>
<gene>
    <name evidence="2" type="ORF">BXZ70DRAFT_923138</name>
</gene>
<name>A0A8K0UUR3_9AGAR</name>
<sequence>MVCPSTDDSSEVDANLHRTYYHGRHARSWSTLDAVAIYHIAQLLFPASAGLLDSSLRSGLDSPWCRLLKQKVALASVCRHWRDVTLAFIYRDLSLRRVKHVFAFAETLECHSGVAPGYASFVRSLTITCFVPEDLDYKYSVCVAQILGYCVQLEHLTFGPSAISVPTPHRYLSRRQVATPTFLPPLNGSLDLILQSIAPRLTSLHIHDTIDYLHLCTQECCGVQLLRACQKLVSLSLPLAPRGTPAAKARNTMIASYSHLRFDNLEELHVFVIDFALAAMVTWQLPRLRRVILHTDDRITERFGVEIVIPNLGAFFDLYGPRIQELVMDSDSCLPLRIFQDTPSFRPYSSMTYLQCPAMFWKVWDTHLDLSTDPAFGRLRVDLWSYLHFNEEVQRNLSHIQFGDEEVGADSLNINAKGNIRFLDHRLADYSGLAEAIRPSRPFEKDSESPSRSAALPVVHNFFGLHVIESSWALMRLDTAWDLCELRNAKAHGGAIWRIFKFFALDKLSHLDSLDRDSEFRVNTDRYVDMSSPADEEALDDEDTSDSDFEGSIQPKREV</sequence>
<organism evidence="2 3">
    <name type="scientific">Cristinia sonorae</name>
    <dbReference type="NCBI Taxonomy" id="1940300"/>
    <lineage>
        <taxon>Eukaryota</taxon>
        <taxon>Fungi</taxon>
        <taxon>Dikarya</taxon>
        <taxon>Basidiomycota</taxon>
        <taxon>Agaricomycotina</taxon>
        <taxon>Agaricomycetes</taxon>
        <taxon>Agaricomycetidae</taxon>
        <taxon>Agaricales</taxon>
        <taxon>Pleurotineae</taxon>
        <taxon>Stephanosporaceae</taxon>
        <taxon>Cristinia</taxon>
    </lineage>
</organism>
<dbReference type="AlphaFoldDB" id="A0A8K0UUR3"/>
<evidence type="ECO:0000256" key="1">
    <source>
        <dbReference type="SAM" id="MobiDB-lite"/>
    </source>
</evidence>